<evidence type="ECO:0000256" key="2">
    <source>
        <dbReference type="ARBA" id="ARBA00023015"/>
    </source>
</evidence>
<evidence type="ECO:0000256" key="3">
    <source>
        <dbReference type="ARBA" id="ARBA00023125"/>
    </source>
</evidence>
<protein>
    <submittedName>
        <fullName evidence="6">LysR family transcriptional regulator</fullName>
    </submittedName>
</protein>
<dbReference type="Pfam" id="PF03466">
    <property type="entry name" value="LysR_substrate"/>
    <property type="match status" value="1"/>
</dbReference>
<accession>A0A5E4T196</accession>
<reference evidence="6 7" key="1">
    <citation type="submission" date="2019-08" db="EMBL/GenBank/DDBJ databases">
        <authorList>
            <person name="Peeters C."/>
        </authorList>
    </citation>
    <scope>NUCLEOTIDE SEQUENCE [LARGE SCALE GENOMIC DNA]</scope>
    <source>
        <strain evidence="6 7">LMG 31010</strain>
    </source>
</reference>
<evidence type="ECO:0000256" key="1">
    <source>
        <dbReference type="ARBA" id="ARBA00009437"/>
    </source>
</evidence>
<feature type="domain" description="HTH lysR-type" evidence="5">
    <location>
        <begin position="73"/>
        <end position="130"/>
    </location>
</feature>
<dbReference type="EMBL" id="CABPSA010000001">
    <property type="protein sequence ID" value="VVD80733.1"/>
    <property type="molecule type" value="Genomic_DNA"/>
</dbReference>
<dbReference type="PROSITE" id="PS50931">
    <property type="entry name" value="HTH_LYSR"/>
    <property type="match status" value="1"/>
</dbReference>
<dbReference type="PANTHER" id="PTHR30419:SF8">
    <property type="entry name" value="NITROGEN ASSIMILATION TRANSCRIPTIONAL ACTIVATOR-RELATED"/>
    <property type="match status" value="1"/>
</dbReference>
<proteinExistence type="inferred from homology"/>
<keyword evidence="2" id="KW-0805">Transcription regulation</keyword>
<dbReference type="Proteomes" id="UP000343335">
    <property type="component" value="Unassembled WGS sequence"/>
</dbReference>
<name>A0A5E4T196_9BURK</name>
<dbReference type="InterPro" id="IPR050950">
    <property type="entry name" value="HTH-type_LysR_regulators"/>
</dbReference>
<dbReference type="Gene3D" id="3.40.190.290">
    <property type="match status" value="1"/>
</dbReference>
<dbReference type="GO" id="GO:0003700">
    <property type="term" value="F:DNA-binding transcription factor activity"/>
    <property type="evidence" value="ECO:0007669"/>
    <property type="project" value="InterPro"/>
</dbReference>
<evidence type="ECO:0000313" key="6">
    <source>
        <dbReference type="EMBL" id="VVD80733.1"/>
    </source>
</evidence>
<dbReference type="GO" id="GO:0005829">
    <property type="term" value="C:cytosol"/>
    <property type="evidence" value="ECO:0007669"/>
    <property type="project" value="TreeGrafter"/>
</dbReference>
<dbReference type="InterPro" id="IPR005119">
    <property type="entry name" value="LysR_subst-bd"/>
</dbReference>
<dbReference type="InterPro" id="IPR036388">
    <property type="entry name" value="WH-like_DNA-bd_sf"/>
</dbReference>
<dbReference type="Pfam" id="PF00126">
    <property type="entry name" value="HTH_1"/>
    <property type="match status" value="1"/>
</dbReference>
<dbReference type="InterPro" id="IPR036390">
    <property type="entry name" value="WH_DNA-bd_sf"/>
</dbReference>
<keyword evidence="4" id="KW-0804">Transcription</keyword>
<evidence type="ECO:0000256" key="4">
    <source>
        <dbReference type="ARBA" id="ARBA00023163"/>
    </source>
</evidence>
<dbReference type="Gene3D" id="1.10.10.10">
    <property type="entry name" value="Winged helix-like DNA-binding domain superfamily/Winged helix DNA-binding domain"/>
    <property type="match status" value="1"/>
</dbReference>
<dbReference type="PANTHER" id="PTHR30419">
    <property type="entry name" value="HTH-TYPE TRANSCRIPTIONAL REGULATOR YBHD"/>
    <property type="match status" value="1"/>
</dbReference>
<dbReference type="InterPro" id="IPR000847">
    <property type="entry name" value="LysR_HTH_N"/>
</dbReference>
<dbReference type="SUPFAM" id="SSF53850">
    <property type="entry name" value="Periplasmic binding protein-like II"/>
    <property type="match status" value="1"/>
</dbReference>
<dbReference type="SUPFAM" id="SSF46785">
    <property type="entry name" value="Winged helix' DNA-binding domain"/>
    <property type="match status" value="1"/>
</dbReference>
<dbReference type="GO" id="GO:0003677">
    <property type="term" value="F:DNA binding"/>
    <property type="evidence" value="ECO:0007669"/>
    <property type="project" value="UniProtKB-KW"/>
</dbReference>
<gene>
    <name evidence="6" type="ORF">PCO31010_01128</name>
</gene>
<comment type="similarity">
    <text evidence="1">Belongs to the LysR transcriptional regulatory family.</text>
</comment>
<evidence type="ECO:0000259" key="5">
    <source>
        <dbReference type="PROSITE" id="PS50931"/>
    </source>
</evidence>
<organism evidence="6 7">
    <name type="scientific">Pandoraea commovens</name>
    <dbReference type="NCBI Taxonomy" id="2508289"/>
    <lineage>
        <taxon>Bacteria</taxon>
        <taxon>Pseudomonadati</taxon>
        <taxon>Pseudomonadota</taxon>
        <taxon>Betaproteobacteria</taxon>
        <taxon>Burkholderiales</taxon>
        <taxon>Burkholderiaceae</taxon>
        <taxon>Pandoraea</taxon>
    </lineage>
</organism>
<evidence type="ECO:0000313" key="7">
    <source>
        <dbReference type="Proteomes" id="UP000343335"/>
    </source>
</evidence>
<sequence length="375" mass="41021">MRWIVAPAHRITLCGHAARTKGKGSVGVTANHTLRTRHYRLVMISAWAFPQKLSASVMTTTDNSIERFFRSGLKLGHLRMLVTLGELRQVTRVAAAFHVTQPAISKQIGEIEEALSAPVVRRVGNAVELTGIGRVLVERGREILRQIELARRDVSALTTGTAGHVRFGAVVTIPQPLIAHAVELFTRRAPNASFSFVEATLDRLLKMMDEGNLDLALGRNRVTGHLAVMRNESLHHEPFVFVVGTQHPLGAAEAAVSWRDLQDVRWITPMRGSPAFTTMAEILAEHGVTLQRPAIESSSLALNLSLLRGGGFVSILPLSLARRYAQRGTMRVLPLPPLGPLGDAILYWREDTATPASQLFAACLRESSAELIDAN</sequence>
<keyword evidence="3" id="KW-0238">DNA-binding</keyword>
<dbReference type="AlphaFoldDB" id="A0A5E4T196"/>